<dbReference type="AlphaFoldDB" id="A0A382NX48"/>
<feature type="non-terminal residue" evidence="2">
    <location>
        <position position="1"/>
    </location>
</feature>
<reference evidence="2" key="1">
    <citation type="submission" date="2018-05" db="EMBL/GenBank/DDBJ databases">
        <authorList>
            <person name="Lanie J.A."/>
            <person name="Ng W.-L."/>
            <person name="Kazmierczak K.M."/>
            <person name="Andrzejewski T.M."/>
            <person name="Davidsen T.M."/>
            <person name="Wayne K.J."/>
            <person name="Tettelin H."/>
            <person name="Glass J.I."/>
            <person name="Rusch D."/>
            <person name="Podicherti R."/>
            <person name="Tsui H.-C.T."/>
            <person name="Winkler M.E."/>
        </authorList>
    </citation>
    <scope>NUCLEOTIDE SEQUENCE</scope>
</reference>
<gene>
    <name evidence="2" type="ORF">METZ01_LOCUS317922</name>
</gene>
<name>A0A382NX48_9ZZZZ</name>
<accession>A0A382NX48</accession>
<sequence>FVVSENYQYPGSPFPEGTPEDTGWQGEFTPQCCRGQETHTCGMPGMTEKPLPLPKGRQK</sequence>
<evidence type="ECO:0000313" key="2">
    <source>
        <dbReference type="EMBL" id="SVC65068.1"/>
    </source>
</evidence>
<evidence type="ECO:0000256" key="1">
    <source>
        <dbReference type="SAM" id="MobiDB-lite"/>
    </source>
</evidence>
<feature type="region of interest" description="Disordered" evidence="1">
    <location>
        <begin position="1"/>
        <end position="27"/>
    </location>
</feature>
<dbReference type="EMBL" id="UINC01103009">
    <property type="protein sequence ID" value="SVC65068.1"/>
    <property type="molecule type" value="Genomic_DNA"/>
</dbReference>
<proteinExistence type="predicted"/>
<protein>
    <submittedName>
        <fullName evidence="2">Uncharacterized protein</fullName>
    </submittedName>
</protein>
<organism evidence="2">
    <name type="scientific">marine metagenome</name>
    <dbReference type="NCBI Taxonomy" id="408172"/>
    <lineage>
        <taxon>unclassified sequences</taxon>
        <taxon>metagenomes</taxon>
        <taxon>ecological metagenomes</taxon>
    </lineage>
</organism>